<dbReference type="KEGG" id="cman:A9D14_02590"/>
<protein>
    <submittedName>
        <fullName evidence="2">Uncharacterized protein</fullName>
    </submittedName>
</protein>
<feature type="chain" id="PRO_5011573556" evidence="1">
    <location>
        <begin position="37"/>
        <end position="197"/>
    </location>
</feature>
<evidence type="ECO:0000256" key="1">
    <source>
        <dbReference type="SAM" id="SignalP"/>
    </source>
</evidence>
<feature type="signal peptide" evidence="1">
    <location>
        <begin position="1"/>
        <end position="36"/>
    </location>
</feature>
<gene>
    <name evidence="2" type="ORF">A9D14_02590</name>
</gene>
<evidence type="ECO:0000313" key="3">
    <source>
        <dbReference type="Proteomes" id="UP000195807"/>
    </source>
</evidence>
<dbReference type="AlphaFoldDB" id="A0A1Z1F904"/>
<reference evidence="2 3" key="1">
    <citation type="submission" date="2017-01" db="EMBL/GenBank/DDBJ databases">
        <title>Complete genome sequence of esterase-producing bacterium Croceicoccus marinus E4A9.</title>
        <authorList>
            <person name="Wu Y.-H."/>
            <person name="Cheng H."/>
            <person name="Xu L."/>
            <person name="Huo Y.-Y."/>
            <person name="Wang C.-S."/>
            <person name="Xu X.-W."/>
        </authorList>
    </citation>
    <scope>NUCLEOTIDE SEQUENCE [LARGE SCALE GENOMIC DNA]</scope>
    <source>
        <strain evidence="2 3">E4A9</strain>
    </source>
</reference>
<keyword evidence="3" id="KW-1185">Reference proteome</keyword>
<dbReference type="EMBL" id="CP019602">
    <property type="protein sequence ID" value="ARU15271.1"/>
    <property type="molecule type" value="Genomic_DNA"/>
</dbReference>
<sequence>MYWKSWMKKAKQTGSTSAAAALAFLAVSLASPVAHAQEERESRLLAPFAECGSISENAERLACFDMALDRLPEIRAAEERRDAQLSADTFGLTQRERQDAGPGPFADAGADAAYAAGLDRDEEGNFTMTMTIEDVLVNERRSTVILFDNGQLWRETGNGNLRGLRRGWEATISSSDFGGYRLRVPNRNGFMGVQRVR</sequence>
<keyword evidence="1" id="KW-0732">Signal</keyword>
<proteinExistence type="predicted"/>
<evidence type="ECO:0000313" key="2">
    <source>
        <dbReference type="EMBL" id="ARU15271.1"/>
    </source>
</evidence>
<accession>A0A1Z1F904</accession>
<organism evidence="2 3">
    <name type="scientific">Croceicoccus marinus</name>
    <dbReference type="NCBI Taxonomy" id="450378"/>
    <lineage>
        <taxon>Bacteria</taxon>
        <taxon>Pseudomonadati</taxon>
        <taxon>Pseudomonadota</taxon>
        <taxon>Alphaproteobacteria</taxon>
        <taxon>Sphingomonadales</taxon>
        <taxon>Erythrobacteraceae</taxon>
        <taxon>Croceicoccus</taxon>
    </lineage>
</organism>
<name>A0A1Z1F904_9SPHN</name>
<dbReference type="Proteomes" id="UP000195807">
    <property type="component" value="Chromosome"/>
</dbReference>